<dbReference type="SUPFAM" id="SSF56214">
    <property type="entry name" value="4'-phosphopantetheinyl transferase"/>
    <property type="match status" value="1"/>
</dbReference>
<dbReference type="EMBL" id="JAGIOC010000001">
    <property type="protein sequence ID" value="MBP2407625.1"/>
    <property type="molecule type" value="Genomic_DNA"/>
</dbReference>
<gene>
    <name evidence="3" type="ORF">JOF44_000528</name>
</gene>
<accession>A0ABS4YG81</accession>
<dbReference type="GO" id="GO:0016740">
    <property type="term" value="F:transferase activity"/>
    <property type="evidence" value="ECO:0007669"/>
    <property type="project" value="UniProtKB-KW"/>
</dbReference>
<dbReference type="Gene3D" id="3.90.470.20">
    <property type="entry name" value="4'-phosphopantetheinyl transferase domain"/>
    <property type="match status" value="1"/>
</dbReference>
<proteinExistence type="predicted"/>
<organism evidence="3 4">
    <name type="scientific">Brachybacterium fresconis</name>
    <dbReference type="NCBI Taxonomy" id="173363"/>
    <lineage>
        <taxon>Bacteria</taxon>
        <taxon>Bacillati</taxon>
        <taxon>Actinomycetota</taxon>
        <taxon>Actinomycetes</taxon>
        <taxon>Micrococcales</taxon>
        <taxon>Dermabacteraceae</taxon>
        <taxon>Brachybacterium</taxon>
    </lineage>
</organism>
<dbReference type="Pfam" id="PF01648">
    <property type="entry name" value="ACPS"/>
    <property type="match status" value="1"/>
</dbReference>
<protein>
    <submittedName>
        <fullName evidence="3">4'-phosphopantetheinyl transferase</fullName>
        <ecNumber evidence="3">2.7.8.-</ecNumber>
    </submittedName>
</protein>
<reference evidence="3 4" key="1">
    <citation type="submission" date="2021-03" db="EMBL/GenBank/DDBJ databases">
        <title>Sequencing the genomes of 1000 actinobacteria strains.</title>
        <authorList>
            <person name="Klenk H.-P."/>
        </authorList>
    </citation>
    <scope>NUCLEOTIDE SEQUENCE [LARGE SCALE GENOMIC DNA]</scope>
    <source>
        <strain evidence="3 4">DSM 14564</strain>
    </source>
</reference>
<feature type="domain" description="4'-phosphopantetheinyl transferase" evidence="2">
    <location>
        <begin position="112"/>
        <end position="181"/>
    </location>
</feature>
<keyword evidence="4" id="KW-1185">Reference proteome</keyword>
<evidence type="ECO:0000313" key="3">
    <source>
        <dbReference type="EMBL" id="MBP2407625.1"/>
    </source>
</evidence>
<comment type="caution">
    <text evidence="3">The sequence shown here is derived from an EMBL/GenBank/DDBJ whole genome shotgun (WGS) entry which is preliminary data.</text>
</comment>
<dbReference type="InterPro" id="IPR008278">
    <property type="entry name" value="4-PPantetheinyl_Trfase_dom"/>
</dbReference>
<name>A0ABS4YG81_9MICO</name>
<dbReference type="RefSeq" id="WP_209887059.1">
    <property type="nucleotide sequence ID" value="NZ_BAAAJV010000011.1"/>
</dbReference>
<dbReference type="InterPro" id="IPR037143">
    <property type="entry name" value="4-PPantetheinyl_Trfase_dom_sf"/>
</dbReference>
<sequence length="233" mass="24546">MIRILSTTVPAVLEESGRFGGAASFVAPEDLIAAHARRGSHGNRTLAGRVALRLLLAHALGEAPARARDIPVERTCERCGAPHGRPRAPGVSLSGSTSEDQVLVAVAAQEVQVGVDVQALPTRLWPGFDAAVLHPRERTPRQAAGLPSAIAVWTRKEALLKAAGVGLQINPSRIPLESRSETGTTWWSTARDAPEETRGLHVRDLPGAVPRAVAASAIVPVHDIDLASVLSAR</sequence>
<evidence type="ECO:0000256" key="1">
    <source>
        <dbReference type="ARBA" id="ARBA00022679"/>
    </source>
</evidence>
<dbReference type="EC" id="2.7.8.-" evidence="3"/>
<evidence type="ECO:0000259" key="2">
    <source>
        <dbReference type="Pfam" id="PF01648"/>
    </source>
</evidence>
<keyword evidence="1 3" id="KW-0808">Transferase</keyword>
<dbReference type="Proteomes" id="UP000698222">
    <property type="component" value="Unassembled WGS sequence"/>
</dbReference>
<evidence type="ECO:0000313" key="4">
    <source>
        <dbReference type="Proteomes" id="UP000698222"/>
    </source>
</evidence>